<feature type="transmembrane region" description="Helical" evidence="3">
    <location>
        <begin position="202"/>
        <end position="222"/>
    </location>
</feature>
<dbReference type="CDD" id="cd09121">
    <property type="entry name" value="PLDc_DNaseII_2"/>
    <property type="match status" value="1"/>
</dbReference>
<comment type="similarity">
    <text evidence="1">Belongs to the DNase II family.</text>
</comment>
<keyword evidence="3" id="KW-0472">Membrane</keyword>
<proteinExistence type="inferred from homology"/>
<evidence type="ECO:0000313" key="4">
    <source>
        <dbReference type="EMBL" id="KHJ91904.1"/>
    </source>
</evidence>
<keyword evidence="3" id="KW-0812">Transmembrane</keyword>
<keyword evidence="2" id="KW-0378">Hydrolase</keyword>
<dbReference type="PANTHER" id="PTHR10858">
    <property type="entry name" value="DEOXYRIBONUCLEASE II"/>
    <property type="match status" value="1"/>
</dbReference>
<dbReference type="InterPro" id="IPR004947">
    <property type="entry name" value="DNase_II"/>
</dbReference>
<dbReference type="GO" id="GO:0006309">
    <property type="term" value="P:apoptotic DNA fragmentation"/>
    <property type="evidence" value="ECO:0007669"/>
    <property type="project" value="TreeGrafter"/>
</dbReference>
<keyword evidence="5" id="KW-1185">Reference proteome</keyword>
<keyword evidence="3" id="KW-1133">Transmembrane helix</keyword>
<evidence type="ECO:0000256" key="1">
    <source>
        <dbReference type="ARBA" id="ARBA00007527"/>
    </source>
</evidence>
<evidence type="ECO:0000256" key="3">
    <source>
        <dbReference type="SAM" id="Phobius"/>
    </source>
</evidence>
<dbReference type="Pfam" id="PF03265">
    <property type="entry name" value="DNase_II"/>
    <property type="match status" value="1"/>
</dbReference>
<gene>
    <name evidence="4" type="ORF">OESDEN_08216</name>
</gene>
<name>A0A0B1T3U0_OESDE</name>
<dbReference type="Proteomes" id="UP000053660">
    <property type="component" value="Unassembled WGS sequence"/>
</dbReference>
<sequence length="224" mass="25224">MDMICRRTGQVWIISEAPLETLAIHTLQTLVSTTSSKWLLVPKIRLALKQSLSKSETVFTRIRQFTTIGGQTLKSFAKHKKFNKDLWFDLVAPELRINMAVESWLNGGGDDLDSICTSRTSVYDVKSVNLIDISFNSSRDHSKWAVADSKSPSIVCIGDTNRQKSQFRRGGGAVCLLHRGLWKTFHSSVNSVQPCSSRKSNFYSSFIIYTSIFMFASVLLPYKT</sequence>
<dbReference type="PANTHER" id="PTHR10858:SF30">
    <property type="entry name" value="CELL-DEATH-RELATED NUCLEASE 7"/>
    <property type="match status" value="1"/>
</dbReference>
<accession>A0A0B1T3U0</accession>
<organism evidence="4 5">
    <name type="scientific">Oesophagostomum dentatum</name>
    <name type="common">Nodular worm</name>
    <dbReference type="NCBI Taxonomy" id="61180"/>
    <lineage>
        <taxon>Eukaryota</taxon>
        <taxon>Metazoa</taxon>
        <taxon>Ecdysozoa</taxon>
        <taxon>Nematoda</taxon>
        <taxon>Chromadorea</taxon>
        <taxon>Rhabditida</taxon>
        <taxon>Rhabditina</taxon>
        <taxon>Rhabditomorpha</taxon>
        <taxon>Strongyloidea</taxon>
        <taxon>Strongylidae</taxon>
        <taxon>Oesophagostomum</taxon>
    </lineage>
</organism>
<dbReference type="AlphaFoldDB" id="A0A0B1T3U0"/>
<reference evidence="4 5" key="1">
    <citation type="submission" date="2014-03" db="EMBL/GenBank/DDBJ databases">
        <title>Draft genome of the hookworm Oesophagostomum dentatum.</title>
        <authorList>
            <person name="Mitreva M."/>
        </authorList>
    </citation>
    <scope>NUCLEOTIDE SEQUENCE [LARGE SCALE GENOMIC DNA]</scope>
    <source>
        <strain evidence="4 5">OD-Hann</strain>
    </source>
</reference>
<dbReference type="GO" id="GO:0004531">
    <property type="term" value="F:deoxyribonuclease II activity"/>
    <property type="evidence" value="ECO:0007669"/>
    <property type="project" value="InterPro"/>
</dbReference>
<dbReference type="OrthoDB" id="10261598at2759"/>
<evidence type="ECO:0000256" key="2">
    <source>
        <dbReference type="ARBA" id="ARBA00022801"/>
    </source>
</evidence>
<dbReference type="EMBL" id="KN551723">
    <property type="protein sequence ID" value="KHJ91904.1"/>
    <property type="molecule type" value="Genomic_DNA"/>
</dbReference>
<protein>
    <submittedName>
        <fullName evidence="4">Deoxyribonuclease-2 domain protein</fullName>
    </submittedName>
</protein>
<evidence type="ECO:0000313" key="5">
    <source>
        <dbReference type="Proteomes" id="UP000053660"/>
    </source>
</evidence>